<evidence type="ECO:0000259" key="6">
    <source>
        <dbReference type="Pfam" id="PF07992"/>
    </source>
</evidence>
<evidence type="ECO:0000256" key="4">
    <source>
        <dbReference type="ARBA" id="ARBA00023002"/>
    </source>
</evidence>
<dbReference type="PRINTS" id="PR00469">
    <property type="entry name" value="PNDRDTASEII"/>
</dbReference>
<protein>
    <submittedName>
        <fullName evidence="7">FAD/NAD(P)-binding oxidoreductase family protein</fullName>
    </submittedName>
</protein>
<dbReference type="EMBL" id="SWLB01000019">
    <property type="protein sequence ID" value="KAF3325787.1"/>
    <property type="molecule type" value="Genomic_DNA"/>
</dbReference>
<keyword evidence="3" id="KW-0274">FAD</keyword>
<proteinExistence type="inferred from homology"/>
<sequence length="359" mass="39089">MEEAANNTKNVVVIGGGVAGSLLAKSLQFDSNLVLIDPKEYYDIPWTDLRSMVEPTFAEKTLIKHSEYLSNGTIINSRAIDITATEVLTEEGRAVPYDFLVVATGHDEALPQSKTDRLEQFKKDYEKIKSSNSILIIGGGPTGVELAGEIATDFPDKKITLVHKGQRLLEFIGPKASTKAMKWLKSKKVDVLLEQTVDLDSVSEGSGEFKTSTGTTISADCHFVAVGKPLSSGWLRETILKDCVDQRGRLKVDDKLRVIGHDKIFAVGDITDVKEMKQGYIAQGHATLVAKNINLLLKGEKESGLSPYKPGSAFAIVSLGRKSAVAQFPFMTISGRLPGMIKSKDLFLGKTRKVMGLDS</sequence>
<dbReference type="PRINTS" id="PR00368">
    <property type="entry name" value="FADPNR"/>
</dbReference>
<evidence type="ECO:0000256" key="5">
    <source>
        <dbReference type="ARBA" id="ARBA00057036"/>
    </source>
</evidence>
<dbReference type="OrthoDB" id="202203at2759"/>
<evidence type="ECO:0000313" key="7">
    <source>
        <dbReference type="EMBL" id="KAF3325787.1"/>
    </source>
</evidence>
<name>A0A833QUQ9_9POAL</name>
<organism evidence="7 8">
    <name type="scientific">Carex littledalei</name>
    <dbReference type="NCBI Taxonomy" id="544730"/>
    <lineage>
        <taxon>Eukaryota</taxon>
        <taxon>Viridiplantae</taxon>
        <taxon>Streptophyta</taxon>
        <taxon>Embryophyta</taxon>
        <taxon>Tracheophyta</taxon>
        <taxon>Spermatophyta</taxon>
        <taxon>Magnoliopsida</taxon>
        <taxon>Liliopsida</taxon>
        <taxon>Poales</taxon>
        <taxon>Cyperaceae</taxon>
        <taxon>Cyperoideae</taxon>
        <taxon>Cariceae</taxon>
        <taxon>Carex</taxon>
        <taxon>Carex subgen. Euthyceras</taxon>
    </lineage>
</organism>
<dbReference type="FunFam" id="3.50.50.100:FF:000006">
    <property type="entry name" value="apoptosis-inducing factor 2"/>
    <property type="match status" value="1"/>
</dbReference>
<feature type="domain" description="FAD/NAD(P)-binding" evidence="6">
    <location>
        <begin position="10"/>
        <end position="285"/>
    </location>
</feature>
<keyword evidence="4" id="KW-0560">Oxidoreductase</keyword>
<gene>
    <name evidence="7" type="ORF">FCM35_KLT08867</name>
</gene>
<evidence type="ECO:0000313" key="8">
    <source>
        <dbReference type="Proteomes" id="UP000623129"/>
    </source>
</evidence>
<dbReference type="Proteomes" id="UP000623129">
    <property type="component" value="Unassembled WGS sequence"/>
</dbReference>
<comment type="function">
    <text evidence="5">Putative FAD-dependent oxidoreductase.</text>
</comment>
<accession>A0A833QUQ9</accession>
<dbReference type="Gene3D" id="3.50.50.100">
    <property type="match status" value="1"/>
</dbReference>
<dbReference type="PANTHER" id="PTHR43735">
    <property type="entry name" value="APOPTOSIS-INDUCING FACTOR 1"/>
    <property type="match status" value="1"/>
</dbReference>
<dbReference type="PANTHER" id="PTHR43735:SF3">
    <property type="entry name" value="FERROPTOSIS SUPPRESSOR PROTEIN 1"/>
    <property type="match status" value="1"/>
</dbReference>
<reference evidence="7" key="1">
    <citation type="submission" date="2020-01" db="EMBL/GenBank/DDBJ databases">
        <title>Genome sequence of Kobresia littledalei, the first chromosome-level genome in the family Cyperaceae.</title>
        <authorList>
            <person name="Qu G."/>
        </authorList>
    </citation>
    <scope>NUCLEOTIDE SEQUENCE</scope>
    <source>
        <strain evidence="7">C.B.Clarke</strain>
        <tissue evidence="7">Leaf</tissue>
    </source>
</reference>
<keyword evidence="8" id="KW-1185">Reference proteome</keyword>
<dbReference type="GO" id="GO:0005737">
    <property type="term" value="C:cytoplasm"/>
    <property type="evidence" value="ECO:0007669"/>
    <property type="project" value="TreeGrafter"/>
</dbReference>
<dbReference type="SUPFAM" id="SSF51905">
    <property type="entry name" value="FAD/NAD(P)-binding domain"/>
    <property type="match status" value="1"/>
</dbReference>
<evidence type="ECO:0000256" key="2">
    <source>
        <dbReference type="ARBA" id="ARBA00022630"/>
    </source>
</evidence>
<dbReference type="AlphaFoldDB" id="A0A833QUQ9"/>
<comment type="similarity">
    <text evidence="1">Belongs to the FAD-dependent oxidoreductase family.</text>
</comment>
<comment type="caution">
    <text evidence="7">The sequence shown here is derived from an EMBL/GenBank/DDBJ whole genome shotgun (WGS) entry which is preliminary data.</text>
</comment>
<evidence type="ECO:0000256" key="1">
    <source>
        <dbReference type="ARBA" id="ARBA00006442"/>
    </source>
</evidence>
<dbReference type="InterPro" id="IPR023753">
    <property type="entry name" value="FAD/NAD-binding_dom"/>
</dbReference>
<keyword evidence="2" id="KW-0285">Flavoprotein</keyword>
<dbReference type="GO" id="GO:0004174">
    <property type="term" value="F:electron-transferring-flavoprotein dehydrogenase activity"/>
    <property type="evidence" value="ECO:0007669"/>
    <property type="project" value="TreeGrafter"/>
</dbReference>
<dbReference type="InterPro" id="IPR036188">
    <property type="entry name" value="FAD/NAD-bd_sf"/>
</dbReference>
<dbReference type="GO" id="GO:0050660">
    <property type="term" value="F:flavin adenine dinucleotide binding"/>
    <property type="evidence" value="ECO:0007669"/>
    <property type="project" value="TreeGrafter"/>
</dbReference>
<dbReference type="Pfam" id="PF07992">
    <property type="entry name" value="Pyr_redox_2"/>
    <property type="match status" value="1"/>
</dbReference>
<evidence type="ECO:0000256" key="3">
    <source>
        <dbReference type="ARBA" id="ARBA00022827"/>
    </source>
</evidence>